<dbReference type="AlphaFoldDB" id="A0A9P5NDB4"/>
<evidence type="ECO:0000313" key="3">
    <source>
        <dbReference type="EMBL" id="KAF8878120.1"/>
    </source>
</evidence>
<evidence type="ECO:0000256" key="1">
    <source>
        <dbReference type="SAM" id="MobiDB-lite"/>
    </source>
</evidence>
<gene>
    <name evidence="3" type="ORF">CPB84DRAFT_1751976</name>
</gene>
<protein>
    <submittedName>
        <fullName evidence="3">Uncharacterized protein</fullName>
    </submittedName>
</protein>
<dbReference type="OrthoDB" id="27483at2759"/>
<keyword evidence="2" id="KW-0812">Transmembrane</keyword>
<feature type="region of interest" description="Disordered" evidence="1">
    <location>
        <begin position="68"/>
        <end position="101"/>
    </location>
</feature>
<evidence type="ECO:0000313" key="4">
    <source>
        <dbReference type="Proteomes" id="UP000724874"/>
    </source>
</evidence>
<keyword evidence="4" id="KW-1185">Reference proteome</keyword>
<sequence length="261" mass="28358">MAIFSSLVSSGVKMHIYPAIVLLEMSILASLVAGAAVHFQLDGVPSTPTSADAPSTLAGAAPSQHLISDISSTTPEDPPLLTLPVMPRSSRETTDDDQSQETPSVAFVAFYNDIEHEVSVVTAGYRVTLTYNLYFADQPLPSTTLGITLAQDLDPLRPVKGHVRRKESINIDIGSINLSVHVGSRKMAVAAVGGIRQTGRQIHDIERWAAGGGAVGKKKKKSQKRMEKTWKKEKKEEKVVFDIRHLIAIARQLELQVGSRR</sequence>
<organism evidence="3 4">
    <name type="scientific">Gymnopilus junonius</name>
    <name type="common">Spectacular rustgill mushroom</name>
    <name type="synonym">Gymnopilus spectabilis subsp. junonius</name>
    <dbReference type="NCBI Taxonomy" id="109634"/>
    <lineage>
        <taxon>Eukaryota</taxon>
        <taxon>Fungi</taxon>
        <taxon>Dikarya</taxon>
        <taxon>Basidiomycota</taxon>
        <taxon>Agaricomycotina</taxon>
        <taxon>Agaricomycetes</taxon>
        <taxon>Agaricomycetidae</taxon>
        <taxon>Agaricales</taxon>
        <taxon>Agaricineae</taxon>
        <taxon>Hymenogastraceae</taxon>
        <taxon>Gymnopilus</taxon>
    </lineage>
</organism>
<comment type="caution">
    <text evidence="3">The sequence shown here is derived from an EMBL/GenBank/DDBJ whole genome shotgun (WGS) entry which is preliminary data.</text>
</comment>
<reference evidence="3" key="1">
    <citation type="submission" date="2020-11" db="EMBL/GenBank/DDBJ databases">
        <authorList>
            <consortium name="DOE Joint Genome Institute"/>
            <person name="Ahrendt S."/>
            <person name="Riley R."/>
            <person name="Andreopoulos W."/>
            <person name="LaButti K."/>
            <person name="Pangilinan J."/>
            <person name="Ruiz-duenas F.J."/>
            <person name="Barrasa J.M."/>
            <person name="Sanchez-Garcia M."/>
            <person name="Camarero S."/>
            <person name="Miyauchi S."/>
            <person name="Serrano A."/>
            <person name="Linde D."/>
            <person name="Babiker R."/>
            <person name="Drula E."/>
            <person name="Ayuso-Fernandez I."/>
            <person name="Pacheco R."/>
            <person name="Padilla G."/>
            <person name="Ferreira P."/>
            <person name="Barriuso J."/>
            <person name="Kellner H."/>
            <person name="Castanera R."/>
            <person name="Alfaro M."/>
            <person name="Ramirez L."/>
            <person name="Pisabarro A.G."/>
            <person name="Kuo A."/>
            <person name="Tritt A."/>
            <person name="Lipzen A."/>
            <person name="He G."/>
            <person name="Yan M."/>
            <person name="Ng V."/>
            <person name="Cullen D."/>
            <person name="Martin F."/>
            <person name="Rosso M.-N."/>
            <person name="Henrissat B."/>
            <person name="Hibbett D."/>
            <person name="Martinez A.T."/>
            <person name="Grigoriev I.V."/>
        </authorList>
    </citation>
    <scope>NUCLEOTIDE SEQUENCE</scope>
    <source>
        <strain evidence="3">AH 44721</strain>
    </source>
</reference>
<dbReference type="EMBL" id="JADNYJ010000162">
    <property type="protein sequence ID" value="KAF8878120.1"/>
    <property type="molecule type" value="Genomic_DNA"/>
</dbReference>
<evidence type="ECO:0000256" key="2">
    <source>
        <dbReference type="SAM" id="Phobius"/>
    </source>
</evidence>
<keyword evidence="2" id="KW-1133">Transmembrane helix</keyword>
<proteinExistence type="predicted"/>
<feature type="transmembrane region" description="Helical" evidence="2">
    <location>
        <begin position="16"/>
        <end position="37"/>
    </location>
</feature>
<feature type="compositionally biased region" description="Low complexity" evidence="1">
    <location>
        <begin position="73"/>
        <end position="84"/>
    </location>
</feature>
<keyword evidence="2" id="KW-0472">Membrane</keyword>
<name>A0A9P5NDB4_GYMJU</name>
<accession>A0A9P5NDB4</accession>
<dbReference type="Proteomes" id="UP000724874">
    <property type="component" value="Unassembled WGS sequence"/>
</dbReference>